<comment type="similarity">
    <text evidence="1">Belongs to the NAD(P)-dependent epimerase/dehydratase family. SDR39U1 subfamily.</text>
</comment>
<organism evidence="4 5">
    <name type="scientific">Gracilibacillus oryzae</name>
    <dbReference type="NCBI Taxonomy" id="1672701"/>
    <lineage>
        <taxon>Bacteria</taxon>
        <taxon>Bacillati</taxon>
        <taxon>Bacillota</taxon>
        <taxon>Bacilli</taxon>
        <taxon>Bacillales</taxon>
        <taxon>Bacillaceae</taxon>
        <taxon>Gracilibacillus</taxon>
    </lineage>
</organism>
<evidence type="ECO:0000259" key="2">
    <source>
        <dbReference type="Pfam" id="PF01370"/>
    </source>
</evidence>
<dbReference type="NCBIfam" id="TIGR01777">
    <property type="entry name" value="yfcH"/>
    <property type="match status" value="1"/>
</dbReference>
<dbReference type="InterPro" id="IPR036291">
    <property type="entry name" value="NAD(P)-bd_dom_sf"/>
</dbReference>
<dbReference type="OrthoDB" id="9801773at2"/>
<dbReference type="RefSeq" id="WP_153405466.1">
    <property type="nucleotide sequence ID" value="NZ_ML762436.1"/>
</dbReference>
<dbReference type="EMBL" id="WEID01000076">
    <property type="protein sequence ID" value="KAB8129379.1"/>
    <property type="molecule type" value="Genomic_DNA"/>
</dbReference>
<dbReference type="Gene3D" id="3.40.50.720">
    <property type="entry name" value="NAD(P)-binding Rossmann-like Domain"/>
    <property type="match status" value="1"/>
</dbReference>
<proteinExistence type="inferred from homology"/>
<reference evidence="4 5" key="1">
    <citation type="submission" date="2019-10" db="EMBL/GenBank/DDBJ databases">
        <title>Gracilibacillus sp. nov. isolated from rice seeds.</title>
        <authorList>
            <person name="He S."/>
        </authorList>
    </citation>
    <scope>NUCLEOTIDE SEQUENCE [LARGE SCALE GENOMIC DNA]</scope>
    <source>
        <strain evidence="4 5">TD8</strain>
    </source>
</reference>
<accession>A0A7C8L2E5</accession>
<dbReference type="CDD" id="cd05242">
    <property type="entry name" value="SDR_a8"/>
    <property type="match status" value="1"/>
</dbReference>
<gene>
    <name evidence="4" type="ORF">F9U64_15335</name>
</gene>
<evidence type="ECO:0000259" key="3">
    <source>
        <dbReference type="Pfam" id="PF08338"/>
    </source>
</evidence>
<dbReference type="PANTHER" id="PTHR11092:SF0">
    <property type="entry name" value="EPIMERASE FAMILY PROTEIN SDR39U1"/>
    <property type="match status" value="1"/>
</dbReference>
<dbReference type="AlphaFoldDB" id="A0A7C8L2E5"/>
<feature type="domain" description="DUF1731" evidence="3">
    <location>
        <begin position="251"/>
        <end position="296"/>
    </location>
</feature>
<evidence type="ECO:0000256" key="1">
    <source>
        <dbReference type="ARBA" id="ARBA00009353"/>
    </source>
</evidence>
<name>A0A7C8L2E5_9BACI</name>
<sequence length="299" mass="33181">MKIAITGGTGYVGKNLTKKLTDRGDTVYILTRSPEKYQNTDKVNYVGWLTEGTRPAEELPHLDAIINLAGDSLFGYWTKSKKDRIYQSRINATYEINELIKQMDVKPEVLVSASAVGYFGTSKDETFTEDNTEPGSDFLAEVTTAWEKTALQAKAEGVRTVIARFGVILGSEGALPLMALPFKLYAGGRIGTGDQWLSWIHIKDVAGMIIFAIDNQQVEGPMHVTSPNPVTNKEMSSALAEVLRKPDWLPVPSFILKLFLGEMSILVVKGQKVVPEKAMILGYRFNYPNVREALVEIFK</sequence>
<dbReference type="Pfam" id="PF08338">
    <property type="entry name" value="DUF1731"/>
    <property type="match status" value="1"/>
</dbReference>
<evidence type="ECO:0000313" key="4">
    <source>
        <dbReference type="EMBL" id="KAB8129379.1"/>
    </source>
</evidence>
<feature type="domain" description="NAD-dependent epimerase/dehydratase" evidence="2">
    <location>
        <begin position="3"/>
        <end position="217"/>
    </location>
</feature>
<keyword evidence="5" id="KW-1185">Reference proteome</keyword>
<dbReference type="Proteomes" id="UP000480246">
    <property type="component" value="Unassembled WGS sequence"/>
</dbReference>
<dbReference type="PANTHER" id="PTHR11092">
    <property type="entry name" value="SUGAR NUCLEOTIDE EPIMERASE RELATED"/>
    <property type="match status" value="1"/>
</dbReference>
<dbReference type="SUPFAM" id="SSF51735">
    <property type="entry name" value="NAD(P)-binding Rossmann-fold domains"/>
    <property type="match status" value="1"/>
</dbReference>
<dbReference type="Pfam" id="PF01370">
    <property type="entry name" value="Epimerase"/>
    <property type="match status" value="1"/>
</dbReference>
<comment type="caution">
    <text evidence="4">The sequence shown here is derived from an EMBL/GenBank/DDBJ whole genome shotgun (WGS) entry which is preliminary data.</text>
</comment>
<protein>
    <submittedName>
        <fullName evidence="4">TIGR01777 family protein</fullName>
    </submittedName>
</protein>
<dbReference type="InterPro" id="IPR013549">
    <property type="entry name" value="DUF1731"/>
</dbReference>
<dbReference type="InterPro" id="IPR001509">
    <property type="entry name" value="Epimerase_deHydtase"/>
</dbReference>
<dbReference type="InterPro" id="IPR010099">
    <property type="entry name" value="SDR39U1"/>
</dbReference>
<evidence type="ECO:0000313" key="5">
    <source>
        <dbReference type="Proteomes" id="UP000480246"/>
    </source>
</evidence>